<reference evidence="1 2" key="1">
    <citation type="submission" date="2020-03" db="EMBL/GenBank/DDBJ databases">
        <title>Soil Listeria distribution.</title>
        <authorList>
            <person name="Liao J."/>
            <person name="Wiedmann M."/>
        </authorList>
    </citation>
    <scope>NUCLEOTIDE SEQUENCE [LARGE SCALE GENOMIC DNA]</scope>
    <source>
        <strain evidence="1 2">FSL L7-1614</strain>
    </source>
</reference>
<protein>
    <submittedName>
        <fullName evidence="1">WYL domain-containing protein</fullName>
    </submittedName>
</protein>
<evidence type="ECO:0000313" key="2">
    <source>
        <dbReference type="Proteomes" id="UP000569903"/>
    </source>
</evidence>
<organism evidence="1 2">
    <name type="scientific">Listeria newyorkensis</name>
    <dbReference type="NCBI Taxonomy" id="1497681"/>
    <lineage>
        <taxon>Bacteria</taxon>
        <taxon>Bacillati</taxon>
        <taxon>Bacillota</taxon>
        <taxon>Bacilli</taxon>
        <taxon>Bacillales</taxon>
        <taxon>Listeriaceae</taxon>
        <taxon>Listeria</taxon>
    </lineage>
</organism>
<comment type="caution">
    <text evidence="1">The sequence shown here is derived from an EMBL/GenBank/DDBJ whole genome shotgun (WGS) entry which is preliminary data.</text>
</comment>
<evidence type="ECO:0000313" key="1">
    <source>
        <dbReference type="EMBL" id="MBC1458711.1"/>
    </source>
</evidence>
<accession>A0A841YXX7</accession>
<proteinExistence type="predicted"/>
<dbReference type="AlphaFoldDB" id="A0A841YXX7"/>
<gene>
    <name evidence="1" type="ORF">HB850_13180</name>
</gene>
<name>A0A841YXX7_9LIST</name>
<dbReference type="Proteomes" id="UP000569903">
    <property type="component" value="Unassembled WGS sequence"/>
</dbReference>
<dbReference type="EMBL" id="JAARQN010000014">
    <property type="protein sequence ID" value="MBC1458711.1"/>
    <property type="molecule type" value="Genomic_DNA"/>
</dbReference>
<dbReference type="RefSeq" id="WP_185389815.1">
    <property type="nucleotide sequence ID" value="NZ_JAARQN010000014.1"/>
</dbReference>
<sequence>MMAKSFNELIKNFAVIRNYVREFYVYGFKQREDFTAKSGRSYDNERRRIESYLREYVDVEQQGTGKALRLFIDPNEVTENPMFVVWQAKSFTKNDVFLHFVLMDIFQVGEAYSVNQVLARIDADYLVHFQDGFMVEALTLRKKLAEYVTLAVLRRETRGREIYFSRVASVVLSDRALRAVQFFKEMAPLGVLGHYLLQQERGLDAVFRYKHYFVMHTLEEQVCLDLLTAIREERWVALTRFGRERAMRFMPVKVLVSAQSGRRYVVGKSKAGQFFAFHRLDQIERVELAEVATDFELAKEHFDEVRKFMWSAGFDRRVVHTLRVTLAIDEIREAYMLDRIRMEGRHGTLERLTPKRFVFRIETYDLNGMKPFLRTFVGRIVALDSGDEAWERQFFAELADMYRLYFEEGTTVGDI</sequence>